<name>A0ABV1JAI0_9ACTN</name>
<proteinExistence type="inferred from homology"/>
<reference evidence="3 4" key="1">
    <citation type="submission" date="2024-04" db="EMBL/GenBank/DDBJ databases">
        <title>Human intestinal bacterial collection.</title>
        <authorList>
            <person name="Pauvert C."/>
            <person name="Hitch T.C.A."/>
            <person name="Clavel T."/>
        </authorList>
    </citation>
    <scope>NUCLEOTIDE SEQUENCE [LARGE SCALE GENOMIC DNA]</scope>
    <source>
        <strain evidence="3 4">CLA-KB-H42</strain>
    </source>
</reference>
<gene>
    <name evidence="3" type="ORF">AAA083_03740</name>
</gene>
<organism evidence="3 4">
    <name type="scientific">Raoultibacter massiliensis</name>
    <dbReference type="NCBI Taxonomy" id="1852371"/>
    <lineage>
        <taxon>Bacteria</taxon>
        <taxon>Bacillati</taxon>
        <taxon>Actinomycetota</taxon>
        <taxon>Coriobacteriia</taxon>
        <taxon>Eggerthellales</taxon>
        <taxon>Eggerthellaceae</taxon>
        <taxon>Raoultibacter</taxon>
    </lineage>
</organism>
<dbReference type="CDD" id="cd01130">
    <property type="entry name" value="VirB11-like_ATPase"/>
    <property type="match status" value="1"/>
</dbReference>
<dbReference type="Proteomes" id="UP001487305">
    <property type="component" value="Unassembled WGS sequence"/>
</dbReference>
<accession>A0ABV1JAI0</accession>
<dbReference type="InterPro" id="IPR027417">
    <property type="entry name" value="P-loop_NTPase"/>
</dbReference>
<dbReference type="SMART" id="SM00382">
    <property type="entry name" value="AAA"/>
    <property type="match status" value="1"/>
</dbReference>
<dbReference type="Pfam" id="PF00437">
    <property type="entry name" value="T2SSE"/>
    <property type="match status" value="1"/>
</dbReference>
<protein>
    <submittedName>
        <fullName evidence="3">CpaF family protein</fullName>
    </submittedName>
</protein>
<dbReference type="InterPro" id="IPR001482">
    <property type="entry name" value="T2SS/T4SS_dom"/>
</dbReference>
<dbReference type="InterPro" id="IPR050921">
    <property type="entry name" value="T4SS_GSP_E_ATPase"/>
</dbReference>
<keyword evidence="4" id="KW-1185">Reference proteome</keyword>
<comment type="caution">
    <text evidence="3">The sequence shown here is derived from an EMBL/GenBank/DDBJ whole genome shotgun (WGS) entry which is preliminary data.</text>
</comment>
<dbReference type="Gene3D" id="3.40.50.300">
    <property type="entry name" value="P-loop containing nucleotide triphosphate hydrolases"/>
    <property type="match status" value="1"/>
</dbReference>
<comment type="similarity">
    <text evidence="1">Belongs to the GSP E family.</text>
</comment>
<dbReference type="PANTHER" id="PTHR30486">
    <property type="entry name" value="TWITCHING MOTILITY PROTEIN PILT"/>
    <property type="match status" value="1"/>
</dbReference>
<dbReference type="InterPro" id="IPR003593">
    <property type="entry name" value="AAA+_ATPase"/>
</dbReference>
<evidence type="ECO:0000313" key="4">
    <source>
        <dbReference type="Proteomes" id="UP001487305"/>
    </source>
</evidence>
<dbReference type="SUPFAM" id="SSF52540">
    <property type="entry name" value="P-loop containing nucleoside triphosphate hydrolases"/>
    <property type="match status" value="1"/>
</dbReference>
<dbReference type="RefSeq" id="WP_102373634.1">
    <property type="nucleotide sequence ID" value="NZ_JBBNOP010000002.1"/>
</dbReference>
<evidence type="ECO:0000313" key="3">
    <source>
        <dbReference type="EMBL" id="MEQ3362086.1"/>
    </source>
</evidence>
<evidence type="ECO:0000259" key="2">
    <source>
        <dbReference type="SMART" id="SM00382"/>
    </source>
</evidence>
<dbReference type="PANTHER" id="PTHR30486:SF6">
    <property type="entry name" value="TYPE IV PILUS RETRACTATION ATPASE PILT"/>
    <property type="match status" value="1"/>
</dbReference>
<dbReference type="EMBL" id="JBBNOP010000002">
    <property type="protein sequence ID" value="MEQ3362086.1"/>
    <property type="molecule type" value="Genomic_DNA"/>
</dbReference>
<sequence length="440" mass="48342">MSLMGRARCAEGEVPVYPTDRSALVGLLRESVYERIPANDIAAKAARNLQLARSEVKSACRQAFQDERWATVPVSDREGLVGELLDGMFGLGPIEALLDDESVSEIMVNATQAVYFERQGVLYRSSQRFASDDQVRALIDRIIGPIGRRIDEASPTVDARLPQGHRVHAIIPPLSIDGPVVTIRKFTAHVMTLEEMVAGGSLDERTSRLLGWAVEFRKNIAVSGGTGTGKTTLLNALSCRIPQQERIITIEDSAELRFFEHPHVVRLEARPKNAEGIGEVSIRDLVRNALRMRPDRIVVGECRGAEALDMLQAMNTGHDGSLTTLHANAPEEAVMRLTTMVRYGVDLPVDVIESHIASAIDLVIQIERGADGVRFVSQIAELDHAIGCRGCFVRTLFERSHAGAPGRWEAVPSWVDDLPQRGVAKESEVTLWKSPMLSCC</sequence>
<evidence type="ECO:0000256" key="1">
    <source>
        <dbReference type="ARBA" id="ARBA00006611"/>
    </source>
</evidence>
<feature type="domain" description="AAA+ ATPase" evidence="2">
    <location>
        <begin position="216"/>
        <end position="370"/>
    </location>
</feature>
<dbReference type="Gene3D" id="3.30.450.380">
    <property type="match status" value="1"/>
</dbReference>